<reference evidence="1 2" key="1">
    <citation type="submission" date="2017-09" db="EMBL/GenBank/DDBJ databases">
        <title>Bacterial strain isolated from the female urinary microbiota.</title>
        <authorList>
            <person name="Thomas-White K."/>
            <person name="Kumar N."/>
            <person name="Forster S."/>
            <person name="Putonti C."/>
            <person name="Lawley T."/>
            <person name="Wolfe A.J."/>
        </authorList>
    </citation>
    <scope>NUCLEOTIDE SEQUENCE [LARGE SCALE GENOMIC DNA]</scope>
    <source>
        <strain evidence="1 2">UMB0852</strain>
    </source>
</reference>
<proteinExistence type="predicted"/>
<dbReference type="RefSeq" id="WP_102227914.1">
    <property type="nucleotide sequence ID" value="NZ_PNFY01000025.1"/>
</dbReference>
<keyword evidence="2" id="KW-1185">Reference proteome</keyword>
<protein>
    <recommendedName>
        <fullName evidence="3">DUF4298 domain-containing protein</fullName>
    </recommendedName>
</protein>
<dbReference type="EMBL" id="PNHE01000037">
    <property type="protein sequence ID" value="PMC57881.1"/>
    <property type="molecule type" value="Genomic_DNA"/>
</dbReference>
<comment type="caution">
    <text evidence="1">The sequence shown here is derived from an EMBL/GenBank/DDBJ whole genome shotgun (WGS) entry which is preliminary data.</text>
</comment>
<sequence>MSTPKDFVKMEENYLKVDQAVQSFESELAQFKEIIPNIRTLTNYYGSKEWLKHQQLEKSGEIDYPTTAVLGEDYAYNTLVDVRQIGLEMLEIATELLKEC</sequence>
<dbReference type="AlphaFoldDB" id="A0A2N6SLC8"/>
<name>A0A2N6SLC8_9LACT</name>
<evidence type="ECO:0000313" key="2">
    <source>
        <dbReference type="Proteomes" id="UP000235682"/>
    </source>
</evidence>
<dbReference type="OrthoDB" id="80787at2"/>
<gene>
    <name evidence="1" type="ORF">CJ205_07240</name>
</gene>
<dbReference type="Proteomes" id="UP000235682">
    <property type="component" value="Unassembled WGS sequence"/>
</dbReference>
<dbReference type="InterPro" id="IPR025384">
    <property type="entry name" value="DUF4298"/>
</dbReference>
<dbReference type="Pfam" id="PF14131">
    <property type="entry name" value="DUF4298"/>
    <property type="match status" value="1"/>
</dbReference>
<organism evidence="1 2">
    <name type="scientific">Dolosicoccus paucivorans</name>
    <dbReference type="NCBI Taxonomy" id="84521"/>
    <lineage>
        <taxon>Bacteria</taxon>
        <taxon>Bacillati</taxon>
        <taxon>Bacillota</taxon>
        <taxon>Bacilli</taxon>
        <taxon>Lactobacillales</taxon>
        <taxon>Aerococcaceae</taxon>
        <taxon>Dolosicoccus</taxon>
    </lineage>
</organism>
<evidence type="ECO:0000313" key="1">
    <source>
        <dbReference type="EMBL" id="PMC57881.1"/>
    </source>
</evidence>
<accession>A0A2N6SLC8</accession>
<evidence type="ECO:0008006" key="3">
    <source>
        <dbReference type="Google" id="ProtNLM"/>
    </source>
</evidence>